<dbReference type="EMBL" id="CP032452">
    <property type="protein sequence ID" value="QEZ67959.1"/>
    <property type="molecule type" value="Genomic_DNA"/>
</dbReference>
<proteinExistence type="predicted"/>
<dbReference type="Proteomes" id="UP000326961">
    <property type="component" value="Chromosome"/>
</dbReference>
<accession>A0A5P3XAM5</accession>
<evidence type="ECO:0000313" key="2">
    <source>
        <dbReference type="Proteomes" id="UP000326961"/>
    </source>
</evidence>
<organism evidence="1 2">
    <name type="scientific">Paraclostridium bifermentans</name>
    <name type="common">Clostridium bifermentans</name>
    <dbReference type="NCBI Taxonomy" id="1490"/>
    <lineage>
        <taxon>Bacteria</taxon>
        <taxon>Bacillati</taxon>
        <taxon>Bacillota</taxon>
        <taxon>Clostridia</taxon>
        <taxon>Peptostreptococcales</taxon>
        <taxon>Peptostreptococcaceae</taxon>
        <taxon>Paraclostridium</taxon>
    </lineage>
</organism>
<dbReference type="RefSeq" id="WP_150885801.1">
    <property type="nucleotide sequence ID" value="NZ_CP032452.1"/>
</dbReference>
<evidence type="ECO:0008006" key="3">
    <source>
        <dbReference type="Google" id="ProtNLM"/>
    </source>
</evidence>
<dbReference type="AlphaFoldDB" id="A0A5P3XAM5"/>
<name>A0A5P3XAM5_PARBF</name>
<sequence>MFHIEIGNVEGRGYKEFIDLVTSLSDKFLLVERNDMRSSDNLINVLKKLESSLIEMKEQSEWPSAMLTESTAKVYYYKIDDNSKNVLKEEVDSLFSWEQPELPEDLCFINGDESWISTSSHEGYCDIISEDDYIIDSILRIEGVEKRFF</sequence>
<reference evidence="1 2" key="1">
    <citation type="submission" date="2018-09" db="EMBL/GenBank/DDBJ databases">
        <title>A clostridial neurotoxin that targets Anopheles mosquitoes.</title>
        <authorList>
            <person name="Contreras E."/>
            <person name="Masuyer G."/>
            <person name="Qureshi N."/>
            <person name="Chawla S."/>
            <person name="Lim H.L."/>
            <person name="Chen J."/>
            <person name="Stenmark P."/>
            <person name="Gill S."/>
        </authorList>
    </citation>
    <scope>NUCLEOTIDE SEQUENCE [LARGE SCALE GENOMIC DNA]</scope>
    <source>
        <strain evidence="1 2">Cbm</strain>
    </source>
</reference>
<protein>
    <recommendedName>
        <fullName evidence="3">Stage III sporulation protein AH</fullName>
    </recommendedName>
</protein>
<evidence type="ECO:0000313" key="1">
    <source>
        <dbReference type="EMBL" id="QEZ67959.1"/>
    </source>
</evidence>
<gene>
    <name evidence="1" type="ORF">D4A35_03050</name>
</gene>